<keyword evidence="3" id="KW-1185">Reference proteome</keyword>
<accession>A0A0P1B9H9</accession>
<dbReference type="EMBL" id="CCYA01000065">
    <property type="protein sequence ID" value="CEH11838.1"/>
    <property type="molecule type" value="Genomic_DNA"/>
</dbReference>
<organism evidence="2 3">
    <name type="scientific">Ceraceosorus bombacis</name>
    <dbReference type="NCBI Taxonomy" id="401625"/>
    <lineage>
        <taxon>Eukaryota</taxon>
        <taxon>Fungi</taxon>
        <taxon>Dikarya</taxon>
        <taxon>Basidiomycota</taxon>
        <taxon>Ustilaginomycotina</taxon>
        <taxon>Exobasidiomycetes</taxon>
        <taxon>Ceraceosorales</taxon>
        <taxon>Ceraceosoraceae</taxon>
        <taxon>Ceraceosorus</taxon>
    </lineage>
</organism>
<evidence type="ECO:0000256" key="1">
    <source>
        <dbReference type="SAM" id="MobiDB-lite"/>
    </source>
</evidence>
<evidence type="ECO:0000313" key="2">
    <source>
        <dbReference type="EMBL" id="CEH11838.1"/>
    </source>
</evidence>
<reference evidence="2 3" key="1">
    <citation type="submission" date="2014-09" db="EMBL/GenBank/DDBJ databases">
        <authorList>
            <person name="Magalhaes I.L.F."/>
            <person name="Oliveira U."/>
            <person name="Santos F.R."/>
            <person name="Vidigal T.H.D.A."/>
            <person name="Brescovit A.D."/>
            <person name="Santos A.J."/>
        </authorList>
    </citation>
    <scope>NUCLEOTIDE SEQUENCE [LARGE SCALE GENOMIC DNA]</scope>
</reference>
<proteinExistence type="predicted"/>
<feature type="region of interest" description="Disordered" evidence="1">
    <location>
        <begin position="1"/>
        <end position="28"/>
    </location>
</feature>
<name>A0A0P1B9H9_9BASI</name>
<dbReference type="Proteomes" id="UP000054845">
    <property type="component" value="Unassembled WGS sequence"/>
</dbReference>
<dbReference type="AlphaFoldDB" id="A0A0P1B9H9"/>
<evidence type="ECO:0000313" key="3">
    <source>
        <dbReference type="Proteomes" id="UP000054845"/>
    </source>
</evidence>
<protein>
    <submittedName>
        <fullName evidence="2">Uncharacterized protein</fullName>
    </submittedName>
</protein>
<sequence>MTLPRNADYRNFSNRETSLLTSEGSKKGRADRRVLRIRIRNSADQQTVGNL</sequence>
<feature type="compositionally biased region" description="Polar residues" evidence="1">
    <location>
        <begin position="11"/>
        <end position="23"/>
    </location>
</feature>